<gene>
    <name evidence="1" type="ORF">niasHS_009246</name>
</gene>
<dbReference type="EMBL" id="JBICCN010000234">
    <property type="protein sequence ID" value="KAL3084475.1"/>
    <property type="molecule type" value="Genomic_DNA"/>
</dbReference>
<dbReference type="Proteomes" id="UP001620645">
    <property type="component" value="Unassembled WGS sequence"/>
</dbReference>
<protein>
    <recommendedName>
        <fullName evidence="3">DUF659 domain-containing protein</fullName>
    </recommendedName>
</protein>
<keyword evidence="2" id="KW-1185">Reference proteome</keyword>
<dbReference type="AlphaFoldDB" id="A0ABD2J3A2"/>
<proteinExistence type="predicted"/>
<evidence type="ECO:0008006" key="3">
    <source>
        <dbReference type="Google" id="ProtNLM"/>
    </source>
</evidence>
<accession>A0ABD2J3A2</accession>
<reference evidence="1 2" key="1">
    <citation type="submission" date="2024-10" db="EMBL/GenBank/DDBJ databases">
        <authorList>
            <person name="Kim D."/>
        </authorList>
    </citation>
    <scope>NUCLEOTIDE SEQUENCE [LARGE SCALE GENOMIC DNA]</scope>
    <source>
        <strain evidence="1">Taebaek</strain>
    </source>
</reference>
<evidence type="ECO:0000313" key="1">
    <source>
        <dbReference type="EMBL" id="KAL3084475.1"/>
    </source>
</evidence>
<name>A0ABD2J3A2_HETSC</name>
<comment type="caution">
    <text evidence="1">The sequence shown here is derived from an EMBL/GenBank/DDBJ whole genome shotgun (WGS) entry which is preliminary data.</text>
</comment>
<sequence length="209" mass="24791">MVDWIPAKLKITWPIISSKYAKIAIGNLPIDESEAEYKRVAQDIKHVLDKMGEKRYLHTVIVFHNWSDERHLASICSVHYCFNLTDTNKINVFVIRYEDDQYERAVKALEWFTTRIQIKIIKIIDDWWDFNRSEPLDGLARQIKNVFEDSDCYANVLLIRDWMFFSSKTTITLGFTPTKIRHARTEFGFEHRILPPILNAEVFHVHMFI</sequence>
<evidence type="ECO:0000313" key="2">
    <source>
        <dbReference type="Proteomes" id="UP001620645"/>
    </source>
</evidence>
<organism evidence="1 2">
    <name type="scientific">Heterodera schachtii</name>
    <name type="common">Sugarbeet cyst nematode worm</name>
    <name type="synonym">Tylenchus schachtii</name>
    <dbReference type="NCBI Taxonomy" id="97005"/>
    <lineage>
        <taxon>Eukaryota</taxon>
        <taxon>Metazoa</taxon>
        <taxon>Ecdysozoa</taxon>
        <taxon>Nematoda</taxon>
        <taxon>Chromadorea</taxon>
        <taxon>Rhabditida</taxon>
        <taxon>Tylenchina</taxon>
        <taxon>Tylenchomorpha</taxon>
        <taxon>Tylenchoidea</taxon>
        <taxon>Heteroderidae</taxon>
        <taxon>Heteroderinae</taxon>
        <taxon>Heterodera</taxon>
    </lineage>
</organism>